<evidence type="ECO:0000256" key="1">
    <source>
        <dbReference type="SAM" id="MobiDB-lite"/>
    </source>
</evidence>
<dbReference type="EMBL" id="JAVDZE010000005">
    <property type="protein sequence ID" value="MDV3104601.1"/>
    <property type="molecule type" value="Genomic_DNA"/>
</dbReference>
<reference evidence="2 3" key="1">
    <citation type="submission" date="2023-08" db="EMBL/GenBank/DDBJ databases">
        <title>Draft genome sequence of Thermococcus waiotapuensis WT1T, a thermophilic sulphur-dependent archaeon from order Thermococcales.</title>
        <authorList>
            <person name="Manners S.H."/>
            <person name="Carere C.R."/>
            <person name="Dhami M.K."/>
            <person name="Dobson R.C.J."/>
            <person name="Stott M.B."/>
        </authorList>
    </citation>
    <scope>NUCLEOTIDE SEQUENCE [LARGE SCALE GENOMIC DNA]</scope>
    <source>
        <strain evidence="2 3">WT1</strain>
    </source>
</reference>
<comment type="caution">
    <text evidence="2">The sequence shown here is derived from an EMBL/GenBank/DDBJ whole genome shotgun (WGS) entry which is preliminary data.</text>
</comment>
<accession>A0AAE4T4B4</accession>
<feature type="region of interest" description="Disordered" evidence="1">
    <location>
        <begin position="40"/>
        <end position="61"/>
    </location>
</feature>
<protein>
    <submittedName>
        <fullName evidence="2">Uncharacterized protein</fullName>
    </submittedName>
</protein>
<organism evidence="2 3">
    <name type="scientific">Thermococcus waiotapuensis</name>
    <dbReference type="NCBI Taxonomy" id="90909"/>
    <lineage>
        <taxon>Archaea</taxon>
        <taxon>Methanobacteriati</taxon>
        <taxon>Methanobacteriota</taxon>
        <taxon>Thermococci</taxon>
        <taxon>Thermococcales</taxon>
        <taxon>Thermococcaceae</taxon>
        <taxon>Thermococcus</taxon>
    </lineage>
</organism>
<evidence type="ECO:0000313" key="2">
    <source>
        <dbReference type="EMBL" id="MDV3104601.1"/>
    </source>
</evidence>
<sequence length="61" mass="6926">MSMGLPKEGKEPKQAKMAFKPFKLKKLQFLWEGLDSRLFPSSAQNSEKNSLQNAQKPVTKC</sequence>
<gene>
    <name evidence="2" type="ORF">RBI02_08660</name>
</gene>
<proteinExistence type="predicted"/>
<dbReference type="RefSeq" id="WP_315343021.1">
    <property type="nucleotide sequence ID" value="NZ_JAVDZE010000005.1"/>
</dbReference>
<evidence type="ECO:0000313" key="3">
    <source>
        <dbReference type="Proteomes" id="UP001245683"/>
    </source>
</evidence>
<name>A0AAE4T4B4_9EURY</name>
<dbReference type="AlphaFoldDB" id="A0AAE4T4B4"/>
<dbReference type="Proteomes" id="UP001245683">
    <property type="component" value="Unassembled WGS sequence"/>
</dbReference>
<keyword evidence="3" id="KW-1185">Reference proteome</keyword>